<proteinExistence type="inferred from homology"/>
<dbReference type="PROSITE" id="PS00078">
    <property type="entry name" value="COX2"/>
    <property type="match status" value="1"/>
</dbReference>
<evidence type="ECO:0000256" key="13">
    <source>
        <dbReference type="ARBA" id="ARBA00023136"/>
    </source>
</evidence>
<evidence type="ECO:0000256" key="4">
    <source>
        <dbReference type="ARBA" id="ARBA00012949"/>
    </source>
</evidence>
<reference evidence="20" key="1">
    <citation type="journal article" date="2019" name="Mol. Biol. Evol.">
        <title>Unusual Patterns of Mitochondrial Inheritance in the Brown Alga Ectocarpus.</title>
        <authorList>
            <person name="Mignerot L."/>
            <person name="Nagasato C."/>
            <person name="Peters A.F."/>
            <person name="Perrineau M.M."/>
            <person name="Scornet D."/>
            <person name="Pontheaux F."/>
            <person name="Djema W."/>
            <person name="Badis Y."/>
            <person name="Motomura T."/>
            <person name="Coelho S.M."/>
            <person name="Cock J.M."/>
        </authorList>
    </citation>
    <scope>NUCLEOTIDE SEQUENCE</scope>
</reference>
<evidence type="ECO:0000256" key="12">
    <source>
        <dbReference type="ARBA" id="ARBA00023008"/>
    </source>
</evidence>
<dbReference type="SUPFAM" id="SSF57997">
    <property type="entry name" value="Tropomyosin"/>
    <property type="match status" value="1"/>
</dbReference>
<evidence type="ECO:0000256" key="17">
    <source>
        <dbReference type="SAM" id="Phobius"/>
    </source>
</evidence>
<dbReference type="SUPFAM" id="SSF81464">
    <property type="entry name" value="Cytochrome c oxidase subunit II-like, transmembrane region"/>
    <property type="match status" value="1"/>
</dbReference>
<gene>
    <name evidence="20" type="primary">cox2</name>
    <name evidence="20" type="ORF">Esilmt49</name>
</gene>
<dbReference type="PROSITE" id="PS50999">
    <property type="entry name" value="COX2_TM"/>
    <property type="match status" value="1"/>
</dbReference>
<protein>
    <recommendedName>
        <fullName evidence="4">cytochrome-c oxidase</fullName>
        <ecNumber evidence="4">7.1.1.9</ecNumber>
    </recommendedName>
    <alternativeName>
        <fullName evidence="14">Cytochrome c oxidase polypeptide II</fullName>
    </alternativeName>
</protein>
<keyword evidence="7 17" id="KW-0812">Transmembrane</keyword>
<feature type="coiled-coil region" evidence="16">
    <location>
        <begin position="1126"/>
        <end position="1157"/>
    </location>
</feature>
<dbReference type="InterPro" id="IPR045187">
    <property type="entry name" value="CcO_II"/>
</dbReference>
<evidence type="ECO:0000256" key="10">
    <source>
        <dbReference type="ARBA" id="ARBA00022982"/>
    </source>
</evidence>
<dbReference type="GO" id="GO:0016020">
    <property type="term" value="C:membrane"/>
    <property type="evidence" value="ECO:0007669"/>
    <property type="project" value="UniProtKB-SubCell"/>
</dbReference>
<dbReference type="InterPro" id="IPR008972">
    <property type="entry name" value="Cupredoxin"/>
</dbReference>
<dbReference type="CDD" id="cd13912">
    <property type="entry name" value="CcO_II_C"/>
    <property type="match status" value="1"/>
</dbReference>
<feature type="domain" description="Cytochrome oxidase subunit II transmembrane region profile" evidence="19">
    <location>
        <begin position="39"/>
        <end position="134"/>
    </location>
</feature>
<evidence type="ECO:0000256" key="2">
    <source>
        <dbReference type="ARBA" id="ARBA00004141"/>
    </source>
</evidence>
<keyword evidence="16" id="KW-0175">Coiled coil</keyword>
<evidence type="ECO:0000256" key="7">
    <source>
        <dbReference type="ARBA" id="ARBA00022692"/>
    </source>
</evidence>
<keyword evidence="11 17" id="KW-1133">Transmembrane helix</keyword>
<evidence type="ECO:0000313" key="20">
    <source>
        <dbReference type="EMBL" id="QEQ13329.1"/>
    </source>
</evidence>
<dbReference type="InterPro" id="IPR011759">
    <property type="entry name" value="Cyt_c_oxidase_su2_TM_dom"/>
</dbReference>
<evidence type="ECO:0000256" key="5">
    <source>
        <dbReference type="ARBA" id="ARBA00022448"/>
    </source>
</evidence>
<comment type="similarity">
    <text evidence="3">Belongs to the cytochrome c oxidase subunit 2 family.</text>
</comment>
<dbReference type="Pfam" id="PF02790">
    <property type="entry name" value="COX2_TM"/>
    <property type="match status" value="1"/>
</dbReference>
<feature type="domain" description="Cytochrome oxidase subunit II copper A binding" evidence="18">
    <location>
        <begin position="135"/>
        <end position="252"/>
    </location>
</feature>
<feature type="coiled-coil region" evidence="16">
    <location>
        <begin position="611"/>
        <end position="666"/>
    </location>
</feature>
<dbReference type="EC" id="7.1.1.9" evidence="4"/>
<dbReference type="GO" id="GO:0042773">
    <property type="term" value="P:ATP synthesis coupled electron transport"/>
    <property type="evidence" value="ECO:0007669"/>
    <property type="project" value="TreeGrafter"/>
</dbReference>
<name>A0A5K1KEN7_ECTSI</name>
<keyword evidence="6" id="KW-0679">Respiratory chain</keyword>
<keyword evidence="5" id="KW-0813">Transport</keyword>
<keyword evidence="20" id="KW-0496">Mitochondrion</keyword>
<feature type="domain" description="Cytochrome oxidase subunit II copper A binding" evidence="18">
    <location>
        <begin position="1133"/>
        <end position="1280"/>
    </location>
</feature>
<keyword evidence="13 17" id="KW-0472">Membrane</keyword>
<keyword evidence="9" id="KW-1278">Translocase</keyword>
<evidence type="ECO:0000256" key="14">
    <source>
        <dbReference type="ARBA" id="ARBA00031389"/>
    </source>
</evidence>
<dbReference type="InterPro" id="IPR034210">
    <property type="entry name" value="CcO_II_C"/>
</dbReference>
<keyword evidence="12" id="KW-0186">Copper</keyword>
<dbReference type="PROSITE" id="PS50857">
    <property type="entry name" value="COX2_CUA"/>
    <property type="match status" value="2"/>
</dbReference>
<evidence type="ECO:0000256" key="15">
    <source>
        <dbReference type="ARBA" id="ARBA00049512"/>
    </source>
</evidence>
<evidence type="ECO:0000256" key="1">
    <source>
        <dbReference type="ARBA" id="ARBA00001935"/>
    </source>
</evidence>
<accession>A0A5K1KEN7</accession>
<dbReference type="GO" id="GO:0005507">
    <property type="term" value="F:copper ion binding"/>
    <property type="evidence" value="ECO:0007669"/>
    <property type="project" value="InterPro"/>
</dbReference>
<dbReference type="InterPro" id="IPR002429">
    <property type="entry name" value="CcO_II-like_C"/>
</dbReference>
<evidence type="ECO:0000256" key="8">
    <source>
        <dbReference type="ARBA" id="ARBA00022723"/>
    </source>
</evidence>
<geneLocation type="mitochondrion" evidence="20"/>
<dbReference type="Gene3D" id="2.60.40.420">
    <property type="entry name" value="Cupredoxins - blue copper proteins"/>
    <property type="match status" value="1"/>
</dbReference>
<comment type="catalytic activity">
    <reaction evidence="15">
        <text>4 Fe(II)-[cytochrome c] + O2 + 8 H(+)(in) = 4 Fe(III)-[cytochrome c] + 2 H2O + 4 H(+)(out)</text>
        <dbReference type="Rhea" id="RHEA:11436"/>
        <dbReference type="Rhea" id="RHEA-COMP:10350"/>
        <dbReference type="Rhea" id="RHEA-COMP:14399"/>
        <dbReference type="ChEBI" id="CHEBI:15377"/>
        <dbReference type="ChEBI" id="CHEBI:15378"/>
        <dbReference type="ChEBI" id="CHEBI:15379"/>
        <dbReference type="ChEBI" id="CHEBI:29033"/>
        <dbReference type="ChEBI" id="CHEBI:29034"/>
        <dbReference type="EC" id="7.1.1.9"/>
    </reaction>
    <physiologicalReaction direction="left-to-right" evidence="15">
        <dbReference type="Rhea" id="RHEA:11437"/>
    </physiologicalReaction>
</comment>
<dbReference type="Pfam" id="PF00116">
    <property type="entry name" value="COX2"/>
    <property type="match status" value="1"/>
</dbReference>
<comment type="cofactor">
    <cofactor evidence="1">
        <name>Cu cation</name>
        <dbReference type="ChEBI" id="CHEBI:23378"/>
    </cofactor>
</comment>
<comment type="subcellular location">
    <subcellularLocation>
        <location evidence="2">Membrane</location>
        <topology evidence="2">Multi-pass membrane protein</topology>
    </subcellularLocation>
</comment>
<dbReference type="GO" id="GO:0004129">
    <property type="term" value="F:cytochrome-c oxidase activity"/>
    <property type="evidence" value="ECO:0007669"/>
    <property type="project" value="UniProtKB-EC"/>
</dbReference>
<feature type="transmembrane region" description="Helical" evidence="17">
    <location>
        <begin position="57"/>
        <end position="81"/>
    </location>
</feature>
<keyword evidence="8" id="KW-0479">Metal-binding</keyword>
<dbReference type="InterPro" id="IPR001505">
    <property type="entry name" value="Copper_CuA"/>
</dbReference>
<evidence type="ECO:0000256" key="6">
    <source>
        <dbReference type="ARBA" id="ARBA00022660"/>
    </source>
</evidence>
<dbReference type="PRINTS" id="PR01166">
    <property type="entry name" value="CYCOXIDASEII"/>
</dbReference>
<evidence type="ECO:0000256" key="9">
    <source>
        <dbReference type="ARBA" id="ARBA00022967"/>
    </source>
</evidence>
<dbReference type="PANTHER" id="PTHR22888:SF9">
    <property type="entry name" value="CYTOCHROME C OXIDASE SUBUNIT 2"/>
    <property type="match status" value="1"/>
</dbReference>
<feature type="transmembrane region" description="Helical" evidence="17">
    <location>
        <begin position="102"/>
        <end position="124"/>
    </location>
</feature>
<evidence type="ECO:0000259" key="19">
    <source>
        <dbReference type="PROSITE" id="PS50999"/>
    </source>
</evidence>
<organism evidence="20">
    <name type="scientific">Ectocarpus siliculosus</name>
    <name type="common">Brown alga</name>
    <name type="synonym">Conferva siliculosa</name>
    <dbReference type="NCBI Taxonomy" id="2880"/>
    <lineage>
        <taxon>Eukaryota</taxon>
        <taxon>Sar</taxon>
        <taxon>Stramenopiles</taxon>
        <taxon>Ochrophyta</taxon>
        <taxon>PX clade</taxon>
        <taxon>Phaeophyceae</taxon>
        <taxon>Ectocarpales</taxon>
        <taxon>Ectocarpaceae</taxon>
        <taxon>Ectocarpus</taxon>
    </lineage>
</organism>
<dbReference type="PANTHER" id="PTHR22888">
    <property type="entry name" value="CYTOCHROME C OXIDASE, SUBUNIT II"/>
    <property type="match status" value="1"/>
</dbReference>
<dbReference type="GO" id="GO:0016491">
    <property type="term" value="F:oxidoreductase activity"/>
    <property type="evidence" value="ECO:0007669"/>
    <property type="project" value="UniProtKB-KW"/>
</dbReference>
<evidence type="ECO:0000256" key="16">
    <source>
        <dbReference type="SAM" id="Coils"/>
    </source>
</evidence>
<feature type="transmembrane region" description="Helical" evidence="17">
    <location>
        <begin position="12"/>
        <end position="37"/>
    </location>
</feature>
<dbReference type="InterPro" id="IPR036257">
    <property type="entry name" value="Cyt_c_oxidase_su2_TM_sf"/>
</dbReference>
<keyword evidence="20" id="KW-0560">Oxidoreductase</keyword>
<evidence type="ECO:0000256" key="3">
    <source>
        <dbReference type="ARBA" id="ARBA00007866"/>
    </source>
</evidence>
<dbReference type="EMBL" id="MK045263">
    <property type="protein sequence ID" value="QEQ13329.1"/>
    <property type="molecule type" value="Genomic_DNA"/>
</dbReference>
<dbReference type="Gene3D" id="1.10.287.90">
    <property type="match status" value="1"/>
</dbReference>
<sequence>MKIPLKNIFKIIPFLFFAKISFIIFFFVGHACIIANMDASHPWQIGFQDPATPVMEGIIFFNGFLMAFMILIACLVGWLLYKSLTLFNESAHSNPVGFTHSTLLEVVWTIIPAGILMIISIPSYNLLYAMDEVIDPSLTIKVVGHQWYWSYECSDFDVVPEVSKYDLPPIEKVQKVLKFWVEVIESARLEADSGEKQTQVTLIKDLLSYLDNNNLDELPDKVAEMISLRLRFINLLLLKNEYRKDYLSTLGCYSSDSDEMISILASAKETLEKSSLIPEQQELILKILKNFKQYLRITDNVELGLTNKDLIKSLDVLLDNQGSDSGKKPRSDNDSNDDGSIISDLIDFDKSNPYWEWCELVSSEKKYEKDDANLRIAASEAFVSKRICTNAAVDPESDNTPFSELIENMRQDIRKFKKAIPIAELSEDKLIDTQLIEHQLRLTRPERENYSSKFALDSAVVASNFARFEFNNALSELNNAKLYSHWSKVELAAANVNKLTAEYLQADASLAIADPLLIRSIWINNNGYYSWNDFLRLAIKKLSDGERLVFLQAGEKLNGANYLLGKAQRDLTLEERNRSNAIADNAKAEFMAMEGEIIPAVEEFMRGKIILANAEDELKTFQDISDRADLRLEKAQVSFDKAKNTMNRAQAKLDGAENVFKNAQVNLTGTKLKEEPVNFQANLELSQKKFESLKEDFDKAVLKVRSTKLDLSAAEDRLKIVNTNLEKTEKVFEDTGLLEKQTPVEGKPIEYYPNYLWEIHNEDLAFVKAQLKTDSAQLEFANKSFYAAENQLSQIGGDLLESELNKGKVLINLLKQNQNDLDTLSNIEKDVAGIELSIAKAIYTKALSDFELNNSKTLKLILDRAEKGLSDAMVNSKTCYLGSVFENSSNDIDSNKLIKDYAQSCLISTKEQLDSAEADYAKAYGILNKSKVILEKVTLILSKEYDNPYLETLRELHKNTLLSLKSRIEQLNLTRLEFSPLDIKLNPGLLQSRSYKEVLLAKSELANIKWLSARVSKTLDIPLSNEVKPFNVQFSHLKDDNSVIDNDNFNVEGNSEAGNPDDKKGSKTVAEIKDILSKSQDREISYNQEGLQKEILQTFADLLKTVDKTKANSLLTLLDKSFSSMVVEEIEKNDRIKEQINSIKEDLSNTYAEEDEEIQRINFDSYLIADEDLVIPEALGTGKAGKVFRLLEVDNRLFVPTNTHIRMLITSADVLHSWAVPSLGVKVDACPGRLNQVFMFVKREGVFYGQCSELCGVNHGFMPIVVQAVSQDEYLTWVGKRLCS</sequence>
<dbReference type="SUPFAM" id="SSF49503">
    <property type="entry name" value="Cupredoxins"/>
    <property type="match status" value="2"/>
</dbReference>
<evidence type="ECO:0000256" key="11">
    <source>
        <dbReference type="ARBA" id="ARBA00022989"/>
    </source>
</evidence>
<evidence type="ECO:0000259" key="18">
    <source>
        <dbReference type="PROSITE" id="PS50857"/>
    </source>
</evidence>
<keyword evidence="10" id="KW-0249">Electron transport</keyword>